<dbReference type="RefSeq" id="WP_183328327.1">
    <property type="nucleotide sequence ID" value="NZ_JACHXP010000038.1"/>
</dbReference>
<organism evidence="2 3">
    <name type="scientific">Halomonas cerina</name>
    <dbReference type="NCBI Taxonomy" id="447424"/>
    <lineage>
        <taxon>Bacteria</taxon>
        <taxon>Pseudomonadati</taxon>
        <taxon>Pseudomonadota</taxon>
        <taxon>Gammaproteobacteria</taxon>
        <taxon>Oceanospirillales</taxon>
        <taxon>Halomonadaceae</taxon>
        <taxon>Halomonas</taxon>
    </lineage>
</organism>
<protein>
    <submittedName>
        <fullName evidence="2">Uncharacterized protein</fullName>
    </submittedName>
</protein>
<comment type="caution">
    <text evidence="2">The sequence shown here is derived from an EMBL/GenBank/DDBJ whole genome shotgun (WGS) entry which is preliminary data.</text>
</comment>
<dbReference type="AlphaFoldDB" id="A0A839VBS6"/>
<dbReference type="EMBL" id="JACHXP010000038">
    <property type="protein sequence ID" value="MBB3192581.1"/>
    <property type="molecule type" value="Genomic_DNA"/>
</dbReference>
<proteinExistence type="predicted"/>
<reference evidence="2 3" key="1">
    <citation type="submission" date="2020-08" db="EMBL/GenBank/DDBJ databases">
        <title>Genomic Encyclopedia of Type Strains, Phase III (KMG-III): the genomes of soil and plant-associated and newly described type strains.</title>
        <authorList>
            <person name="Whitman W."/>
        </authorList>
    </citation>
    <scope>NUCLEOTIDE SEQUENCE [LARGE SCALE GENOMIC DNA]</scope>
    <source>
        <strain evidence="2 3">CECT 7282</strain>
    </source>
</reference>
<dbReference type="Pfam" id="PF20311">
    <property type="entry name" value="DUF6607"/>
    <property type="match status" value="1"/>
</dbReference>
<sequence>MRRIGVLVLGAALVASSAAWGAEDSESGRRHIEHLAGCFEVTYRFAEDGVHDIFSEEYGLEEGLLEWLALETLSETAYRLTHMSVLENRVMPHFHEIWRYLPDEEGWQHEVWSRSAANPAKELRYTCSASWVHNTWSCHAGKAEKPFRDSGAPFGFDRTDYDYLDRDNTLLVTPEGWIHAQHNLKKRESGEVVAHELGWITYRRVDDQRCASAHEWLQQQRGE</sequence>
<feature type="signal peptide" evidence="1">
    <location>
        <begin position="1"/>
        <end position="21"/>
    </location>
</feature>
<feature type="chain" id="PRO_5032486451" evidence="1">
    <location>
        <begin position="22"/>
        <end position="223"/>
    </location>
</feature>
<keyword evidence="1" id="KW-0732">Signal</keyword>
<dbReference type="InterPro" id="IPR046715">
    <property type="entry name" value="DUF6607"/>
</dbReference>
<keyword evidence="3" id="KW-1185">Reference proteome</keyword>
<evidence type="ECO:0000256" key="1">
    <source>
        <dbReference type="SAM" id="SignalP"/>
    </source>
</evidence>
<accession>A0A839VBS6</accession>
<evidence type="ECO:0000313" key="2">
    <source>
        <dbReference type="EMBL" id="MBB3192581.1"/>
    </source>
</evidence>
<evidence type="ECO:0000313" key="3">
    <source>
        <dbReference type="Proteomes" id="UP000547614"/>
    </source>
</evidence>
<dbReference type="Proteomes" id="UP000547614">
    <property type="component" value="Unassembled WGS sequence"/>
</dbReference>
<gene>
    <name evidence="2" type="ORF">FHR94_003878</name>
</gene>
<name>A0A839VBS6_9GAMM</name>